<comment type="caution">
    <text evidence="3">The sequence shown here is derived from an EMBL/GenBank/DDBJ whole genome shotgun (WGS) entry which is preliminary data.</text>
</comment>
<evidence type="ECO:0000313" key="4">
    <source>
        <dbReference type="Proteomes" id="UP001387447"/>
    </source>
</evidence>
<reference evidence="3 4" key="1">
    <citation type="journal article" date="2024" name="Front. Microbiol.">
        <title>Transcriptomic insights into the dominance of two phototrophs throughout the water column of a tropical hypersaline-alkaline crater lake (Dziani Dzaha, Mayotte).</title>
        <authorList>
            <person name="Duperron S."/>
            <person name="Halary S."/>
            <person name="Bouly J.-P."/>
            <person name="Roussel T."/>
            <person name="Hugoni M."/>
            <person name="Bruto M."/>
            <person name="Oger P."/>
            <person name="Duval C."/>
            <person name="Woo A."/>
            <person name="Jezequiel D."/>
            <person name="Ader M."/>
            <person name="Leboulanger C."/>
            <person name="Agogue H."/>
            <person name="Grossi V."/>
            <person name="Trousselier M."/>
            <person name="Bernard C."/>
        </authorList>
    </citation>
    <scope>NUCLEOTIDE SEQUENCE [LARGE SCALE GENOMIC DNA]</scope>
    <source>
        <strain evidence="3 4">PMC 851.14</strain>
    </source>
</reference>
<dbReference type="Pfam" id="PF07228">
    <property type="entry name" value="SpoIIE"/>
    <property type="match status" value="1"/>
</dbReference>
<dbReference type="Proteomes" id="UP001387447">
    <property type="component" value="Unassembled WGS sequence"/>
</dbReference>
<protein>
    <submittedName>
        <fullName evidence="3">PP2C family protein-serine/threonine phosphatase</fullName>
        <ecNumber evidence="3">3.1.3.16</ecNumber>
    </submittedName>
</protein>
<evidence type="ECO:0000259" key="2">
    <source>
        <dbReference type="Pfam" id="PF07228"/>
    </source>
</evidence>
<organism evidence="3 4">
    <name type="scientific">Limnospira fusiformis PMC 851.14</name>
    <dbReference type="NCBI Taxonomy" id="2219512"/>
    <lineage>
        <taxon>Bacteria</taxon>
        <taxon>Bacillati</taxon>
        <taxon>Cyanobacteriota</taxon>
        <taxon>Cyanophyceae</taxon>
        <taxon>Oscillatoriophycideae</taxon>
        <taxon>Oscillatoriales</taxon>
        <taxon>Sirenicapillariaceae</taxon>
        <taxon>Limnospira</taxon>
    </lineage>
</organism>
<proteinExistence type="predicted"/>
<keyword evidence="1 3" id="KW-0378">Hydrolase</keyword>
<dbReference type="SUPFAM" id="SSF81606">
    <property type="entry name" value="PP2C-like"/>
    <property type="match status" value="1"/>
</dbReference>
<dbReference type="Gene3D" id="3.60.40.10">
    <property type="entry name" value="PPM-type phosphatase domain"/>
    <property type="match status" value="1"/>
</dbReference>
<dbReference type="InterPro" id="IPR052016">
    <property type="entry name" value="Bact_Sigma-Reg"/>
</dbReference>
<dbReference type="RefSeq" id="WP_228116628.1">
    <property type="nucleotide sequence ID" value="NZ_JBBWYZ010000004.1"/>
</dbReference>
<dbReference type="EMBL" id="JBBWYZ010000004">
    <property type="protein sequence ID" value="MEK9511047.1"/>
    <property type="molecule type" value="Genomic_DNA"/>
</dbReference>
<dbReference type="PANTHER" id="PTHR43156">
    <property type="entry name" value="STAGE II SPORULATION PROTEIN E-RELATED"/>
    <property type="match status" value="1"/>
</dbReference>
<dbReference type="InterPro" id="IPR036457">
    <property type="entry name" value="PPM-type-like_dom_sf"/>
</dbReference>
<dbReference type="PANTHER" id="PTHR43156:SF2">
    <property type="entry name" value="STAGE II SPORULATION PROTEIN E"/>
    <property type="match status" value="1"/>
</dbReference>
<feature type="domain" description="PPM-type phosphatase" evidence="2">
    <location>
        <begin position="2"/>
        <end position="109"/>
    </location>
</feature>
<keyword evidence="4" id="KW-1185">Reference proteome</keyword>
<evidence type="ECO:0000256" key="1">
    <source>
        <dbReference type="ARBA" id="ARBA00022801"/>
    </source>
</evidence>
<sequence length="114" mass="12962">MVVRNHGEVEQIDRMDLGFLIGLEENISDFINQLEVKVNPGEVMVLYTDGIPEAVNEQQEMYGMERLCGVLQENRHESVDSICERVVKDVKQFIGTQKLLDDITLVVLKKNSIA</sequence>
<evidence type="ECO:0000313" key="3">
    <source>
        <dbReference type="EMBL" id="MEK9511047.1"/>
    </source>
</evidence>
<name>A0ABU9EI49_LIMFS</name>
<accession>A0ABU9EI49</accession>
<dbReference type="InterPro" id="IPR001932">
    <property type="entry name" value="PPM-type_phosphatase-like_dom"/>
</dbReference>
<dbReference type="GO" id="GO:0004722">
    <property type="term" value="F:protein serine/threonine phosphatase activity"/>
    <property type="evidence" value="ECO:0007669"/>
    <property type="project" value="UniProtKB-EC"/>
</dbReference>
<dbReference type="EC" id="3.1.3.16" evidence="3"/>
<gene>
    <name evidence="3" type="ORF">AAEJ74_04910</name>
</gene>